<dbReference type="PROSITE" id="PS00216">
    <property type="entry name" value="SUGAR_TRANSPORT_1"/>
    <property type="match status" value="1"/>
</dbReference>
<feature type="domain" description="Major facilitator superfamily (MFS) profile" evidence="7">
    <location>
        <begin position="38"/>
        <end position="419"/>
    </location>
</feature>
<keyword evidence="2 6" id="KW-0812">Transmembrane</keyword>
<dbReference type="PANTHER" id="PTHR23518">
    <property type="entry name" value="C-METHYLTRANSFERASE"/>
    <property type="match status" value="1"/>
</dbReference>
<evidence type="ECO:0000259" key="7">
    <source>
        <dbReference type="PROSITE" id="PS50850"/>
    </source>
</evidence>
<feature type="transmembrane region" description="Helical" evidence="6">
    <location>
        <begin position="335"/>
        <end position="354"/>
    </location>
</feature>
<dbReference type="PROSITE" id="PS50850">
    <property type="entry name" value="MFS"/>
    <property type="match status" value="1"/>
</dbReference>
<dbReference type="Pfam" id="PF07690">
    <property type="entry name" value="MFS_1"/>
    <property type="match status" value="2"/>
</dbReference>
<evidence type="ECO:0000313" key="9">
    <source>
        <dbReference type="Proteomes" id="UP001321492"/>
    </source>
</evidence>
<evidence type="ECO:0000313" key="8">
    <source>
        <dbReference type="EMBL" id="MDJ1156699.1"/>
    </source>
</evidence>
<name>A0ABT7AD00_9HYPH</name>
<feature type="transmembrane region" description="Helical" evidence="6">
    <location>
        <begin position="394"/>
        <end position="414"/>
    </location>
</feature>
<feature type="region of interest" description="Disordered" evidence="5">
    <location>
        <begin position="1"/>
        <end position="29"/>
    </location>
</feature>
<comment type="caution">
    <text evidence="8">The sequence shown here is derived from an EMBL/GenBank/DDBJ whole genome shotgun (WGS) entry which is preliminary data.</text>
</comment>
<evidence type="ECO:0000256" key="2">
    <source>
        <dbReference type="ARBA" id="ARBA00022692"/>
    </source>
</evidence>
<dbReference type="InterPro" id="IPR005829">
    <property type="entry name" value="Sugar_transporter_CS"/>
</dbReference>
<dbReference type="RefSeq" id="WP_283738703.1">
    <property type="nucleotide sequence ID" value="NZ_JASJEV010000001.1"/>
</dbReference>
<proteinExistence type="predicted"/>
<evidence type="ECO:0000256" key="5">
    <source>
        <dbReference type="SAM" id="MobiDB-lite"/>
    </source>
</evidence>
<evidence type="ECO:0000256" key="1">
    <source>
        <dbReference type="ARBA" id="ARBA00004141"/>
    </source>
</evidence>
<reference evidence="8 9" key="1">
    <citation type="submission" date="2023-05" db="EMBL/GenBank/DDBJ databases">
        <title>Chelatococcus sp. nov., a moderately thermophilic bacterium isolated from hot spring microbial mat.</title>
        <authorList>
            <person name="Hu C.-J."/>
            <person name="Li W.-J."/>
        </authorList>
    </citation>
    <scope>NUCLEOTIDE SEQUENCE [LARGE SCALE GENOMIC DNA]</scope>
    <source>
        <strain evidence="8 9">SYSU G07232</strain>
    </source>
</reference>
<protein>
    <submittedName>
        <fullName evidence="8">MFS transporter</fullName>
    </submittedName>
</protein>
<dbReference type="CDD" id="cd17370">
    <property type="entry name" value="MFS_MJ1317_like"/>
    <property type="match status" value="1"/>
</dbReference>
<evidence type="ECO:0000256" key="6">
    <source>
        <dbReference type="SAM" id="Phobius"/>
    </source>
</evidence>
<dbReference type="EMBL" id="JASJEV010000001">
    <property type="protein sequence ID" value="MDJ1156699.1"/>
    <property type="molecule type" value="Genomic_DNA"/>
</dbReference>
<dbReference type="InterPro" id="IPR036259">
    <property type="entry name" value="MFS_trans_sf"/>
</dbReference>
<feature type="transmembrane region" description="Helical" evidence="6">
    <location>
        <begin position="366"/>
        <end position="388"/>
    </location>
</feature>
<dbReference type="Gene3D" id="1.20.1250.20">
    <property type="entry name" value="MFS general substrate transporter like domains"/>
    <property type="match status" value="2"/>
</dbReference>
<evidence type="ECO:0000256" key="4">
    <source>
        <dbReference type="ARBA" id="ARBA00023136"/>
    </source>
</evidence>
<feature type="transmembrane region" description="Helical" evidence="6">
    <location>
        <begin position="55"/>
        <end position="78"/>
    </location>
</feature>
<accession>A0ABT7AD00</accession>
<keyword evidence="3 6" id="KW-1133">Transmembrane helix</keyword>
<feature type="transmembrane region" description="Helical" evidence="6">
    <location>
        <begin position="171"/>
        <end position="190"/>
    </location>
</feature>
<feature type="transmembrane region" description="Helical" evidence="6">
    <location>
        <begin position="237"/>
        <end position="256"/>
    </location>
</feature>
<feature type="transmembrane region" description="Helical" evidence="6">
    <location>
        <begin position="276"/>
        <end position="295"/>
    </location>
</feature>
<dbReference type="SUPFAM" id="SSF103473">
    <property type="entry name" value="MFS general substrate transporter"/>
    <property type="match status" value="1"/>
</dbReference>
<dbReference type="InterPro" id="IPR011701">
    <property type="entry name" value="MFS"/>
</dbReference>
<comment type="subcellular location">
    <subcellularLocation>
        <location evidence="1">Membrane</location>
        <topology evidence="1">Multi-pass membrane protein</topology>
    </subcellularLocation>
</comment>
<evidence type="ECO:0000256" key="3">
    <source>
        <dbReference type="ARBA" id="ARBA00022989"/>
    </source>
</evidence>
<sequence length="424" mass="43752">MTAETSSPQPGAATAAASQSGTAASEAPPATWRGIPRGIWVLGFVSLFMDVSSEMIHALLPIYLVTVLGTSMLTVGIIEGIAEATALVTKVVSGGISDWLGKRKLLTVVGYGLAALTKPVFPLAPTVGWLVAARFVDRIGKGIRGAPRDALIADLAPPGLRGASFGLRQTLDTIGAFLGPLAAIALMAATAGHFTLVFWVAVVPAVLAVALLVFGIREPERHAAAPARPRLRLADMRYLPAAFWRVVAVAGVLTLARFSEAFLLLRAQSVGLQPSLVPAVLVVMNVVYALAAYPAGVMSDRVGRRGVLVAGIFMLIVADLILALSTGLAGVTLGIAFWGLHMGFTQGLLATLVADTAPVHLRGTAFGLFNLAGGIAMLAASVIAGALWDAQGPQATFLAGAVFTILALVGFVLVGRRATAFPAK</sequence>
<organism evidence="8 9">
    <name type="scientific">Chelatococcus albus</name>
    <dbReference type="NCBI Taxonomy" id="3047466"/>
    <lineage>
        <taxon>Bacteria</taxon>
        <taxon>Pseudomonadati</taxon>
        <taxon>Pseudomonadota</taxon>
        <taxon>Alphaproteobacteria</taxon>
        <taxon>Hyphomicrobiales</taxon>
        <taxon>Chelatococcaceae</taxon>
        <taxon>Chelatococcus</taxon>
    </lineage>
</organism>
<keyword evidence="9" id="KW-1185">Reference proteome</keyword>
<feature type="compositionally biased region" description="Low complexity" evidence="5">
    <location>
        <begin position="1"/>
        <end position="25"/>
    </location>
</feature>
<dbReference type="Proteomes" id="UP001321492">
    <property type="component" value="Unassembled WGS sequence"/>
</dbReference>
<feature type="transmembrane region" description="Helical" evidence="6">
    <location>
        <begin position="196"/>
        <end position="216"/>
    </location>
</feature>
<dbReference type="PANTHER" id="PTHR23518:SF2">
    <property type="entry name" value="MAJOR FACILITATOR SUPERFAMILY TRANSPORTER"/>
    <property type="match status" value="1"/>
</dbReference>
<dbReference type="InterPro" id="IPR020846">
    <property type="entry name" value="MFS_dom"/>
</dbReference>
<keyword evidence="4 6" id="KW-0472">Membrane</keyword>
<feature type="transmembrane region" description="Helical" evidence="6">
    <location>
        <begin position="307"/>
        <end position="329"/>
    </location>
</feature>
<gene>
    <name evidence="8" type="ORF">QNA08_00350</name>
</gene>